<accession>A0A1J1HF16</accession>
<dbReference type="OrthoDB" id="5627at2759"/>
<evidence type="ECO:0000313" key="6">
    <source>
        <dbReference type="Proteomes" id="UP000183832"/>
    </source>
</evidence>
<dbReference type="PANTHER" id="PTHR13486">
    <property type="entry name" value="TELOMERE LENGTH AND SILENCING PROTEIN 1 TLS1 FAMILY MEMBER"/>
    <property type="match status" value="1"/>
</dbReference>
<comment type="subcellular location">
    <subcellularLocation>
        <location evidence="1">Nucleus</location>
    </subcellularLocation>
</comment>
<evidence type="ECO:0000256" key="1">
    <source>
        <dbReference type="ARBA" id="ARBA00004123"/>
    </source>
</evidence>
<gene>
    <name evidence="5" type="ORF">CLUMA_CG000049</name>
</gene>
<dbReference type="PANTHER" id="PTHR13486:SF2">
    <property type="entry name" value="SPLICING FACTOR C9ORF78"/>
    <property type="match status" value="1"/>
</dbReference>
<evidence type="ECO:0000256" key="4">
    <source>
        <dbReference type="SAM" id="MobiDB-lite"/>
    </source>
</evidence>
<proteinExistence type="inferred from homology"/>
<keyword evidence="3" id="KW-0539">Nucleus</keyword>
<feature type="region of interest" description="Disordered" evidence="4">
    <location>
        <begin position="452"/>
        <end position="481"/>
    </location>
</feature>
<dbReference type="AlphaFoldDB" id="A0A1J1HF16"/>
<keyword evidence="6" id="KW-1185">Reference proteome</keyword>
<name>A0A1J1HF16_9DIPT</name>
<evidence type="ECO:0000256" key="3">
    <source>
        <dbReference type="ARBA" id="ARBA00023242"/>
    </source>
</evidence>
<reference evidence="5 6" key="1">
    <citation type="submission" date="2015-04" db="EMBL/GenBank/DDBJ databases">
        <authorList>
            <person name="Syromyatnikov M.Y."/>
            <person name="Popov V.N."/>
        </authorList>
    </citation>
    <scope>NUCLEOTIDE SEQUENCE [LARGE SCALE GENOMIC DNA]</scope>
</reference>
<dbReference type="EMBL" id="CVRI01000001">
    <property type="protein sequence ID" value="CRK86162.1"/>
    <property type="molecule type" value="Genomic_DNA"/>
</dbReference>
<evidence type="ECO:0000313" key="5">
    <source>
        <dbReference type="EMBL" id="CRK86162.1"/>
    </source>
</evidence>
<evidence type="ECO:0000256" key="2">
    <source>
        <dbReference type="ARBA" id="ARBA00007643"/>
    </source>
</evidence>
<comment type="similarity">
    <text evidence="2">Belongs to the TLS1 family.</text>
</comment>
<sequence length="494" mass="56470">MNTDTEKITFRSIKQQNLRKRRKSISEVEQDNEIVEGDSINHDLINETKAKQKLRTRQNGVNFVTLALGKKISLEEEVSVKDPFNIQIGGMVNMQALKAGKIKTNYDDAYDTGIGTQFSAETNIGDTDEEMMKYIDEQMKKRNGITIDKDGETISKYLTPEEAALLALPAHLRECSTKKSEEMLSNQMLNGIPEVDLGIETKIKNIEATEEEKQKLISDQRRNLKDLPSQFVPKNYAVNFVQHNRFKLEQTDHPQKKHHENGDSSQNVTLALGKKISLEEEVSVKDPFNIQIGGMVNMQALKAGKIKTNYDDAYDTGIGTQFSAETNIGDTDEEMMKYIDEQMKKRNGITIDKDGETISKYLTPEEAALLALPAHLRECSTKKSEEMLSNQMLNGIPEVDLGIETKIKNIEATEEEKQKLISDQRRNLKDLPSQFVPKNYAVNFVQHNRFKLEQTDHPQKKHHENGDSSQKSKIMKKATDDYHFDKFKKQFRRH</sequence>
<dbReference type="Proteomes" id="UP000183832">
    <property type="component" value="Unassembled WGS sequence"/>
</dbReference>
<dbReference type="STRING" id="568069.A0A1J1HF16"/>
<organism evidence="5 6">
    <name type="scientific">Clunio marinus</name>
    <dbReference type="NCBI Taxonomy" id="568069"/>
    <lineage>
        <taxon>Eukaryota</taxon>
        <taxon>Metazoa</taxon>
        <taxon>Ecdysozoa</taxon>
        <taxon>Arthropoda</taxon>
        <taxon>Hexapoda</taxon>
        <taxon>Insecta</taxon>
        <taxon>Pterygota</taxon>
        <taxon>Neoptera</taxon>
        <taxon>Endopterygota</taxon>
        <taxon>Diptera</taxon>
        <taxon>Nematocera</taxon>
        <taxon>Chironomoidea</taxon>
        <taxon>Chironomidae</taxon>
        <taxon>Clunio</taxon>
    </lineage>
</organism>
<dbReference type="GO" id="GO:0000398">
    <property type="term" value="P:mRNA splicing, via spliceosome"/>
    <property type="evidence" value="ECO:0007669"/>
    <property type="project" value="TreeGrafter"/>
</dbReference>
<protein>
    <submittedName>
        <fullName evidence="5">CLUMA_CG000049, isoform A</fullName>
    </submittedName>
</protein>
<dbReference type="GO" id="GO:0005681">
    <property type="term" value="C:spliceosomal complex"/>
    <property type="evidence" value="ECO:0007669"/>
    <property type="project" value="TreeGrafter"/>
</dbReference>
<dbReference type="InterPro" id="IPR010756">
    <property type="entry name" value="Tls1-like"/>
</dbReference>
<dbReference type="Pfam" id="PF07052">
    <property type="entry name" value="Hep_59"/>
    <property type="match status" value="2"/>
</dbReference>